<organism evidence="1 2">
    <name type="scientific">Pedobacter changchengzhani</name>
    <dbReference type="NCBI Taxonomy" id="2529274"/>
    <lineage>
        <taxon>Bacteria</taxon>
        <taxon>Pseudomonadati</taxon>
        <taxon>Bacteroidota</taxon>
        <taxon>Sphingobacteriia</taxon>
        <taxon>Sphingobacteriales</taxon>
        <taxon>Sphingobacteriaceae</taxon>
        <taxon>Pedobacter</taxon>
    </lineage>
</organism>
<keyword evidence="2" id="KW-1185">Reference proteome</keyword>
<accession>A0A4R5MMJ7</accession>
<dbReference type="InterPro" id="IPR014937">
    <property type="entry name" value="DUF1810"/>
</dbReference>
<dbReference type="RefSeq" id="WP_133261916.1">
    <property type="nucleotide sequence ID" value="NZ_SJCY01000003.1"/>
</dbReference>
<dbReference type="PIRSF" id="PIRSF008546">
    <property type="entry name" value="UCP008546"/>
    <property type="match status" value="1"/>
</dbReference>
<dbReference type="Proteomes" id="UP000295668">
    <property type="component" value="Unassembled WGS sequence"/>
</dbReference>
<dbReference type="EMBL" id="SJCY01000003">
    <property type="protein sequence ID" value="TDG36970.1"/>
    <property type="molecule type" value="Genomic_DNA"/>
</dbReference>
<dbReference type="Gene3D" id="1.25.40.380">
    <property type="entry name" value="Protein of unknown function DUF1810"/>
    <property type="match status" value="1"/>
</dbReference>
<dbReference type="Pfam" id="PF08837">
    <property type="entry name" value="DUF1810"/>
    <property type="match status" value="1"/>
</dbReference>
<dbReference type="OrthoDB" id="9801870at2"/>
<sequence length="143" mass="16472">MNDHFNLDRFVIAQQTNYQTALTEVKNGKKESHWMWYIFPQISGLGRSNHAVLYAIRNLDEAIAYLNHPILGKRLLEITNALLALNEIHPSEIFGSLDNEKLKSSMTLFAKTPYADAVFTKVLAKFYKGEMDKKTVEILNRRN</sequence>
<reference evidence="1 2" key="1">
    <citation type="submission" date="2019-02" db="EMBL/GenBank/DDBJ databases">
        <title>Pedobacter sp. nov., a novel speices isolated from soil of pinguins habitat in Antarcitica.</title>
        <authorList>
            <person name="He R.-H."/>
        </authorList>
    </citation>
    <scope>NUCLEOTIDE SEQUENCE [LARGE SCALE GENOMIC DNA]</scope>
    <source>
        <strain evidence="1 2">E01020</strain>
    </source>
</reference>
<comment type="caution">
    <text evidence="1">The sequence shown here is derived from an EMBL/GenBank/DDBJ whole genome shotgun (WGS) entry which is preliminary data.</text>
</comment>
<proteinExistence type="predicted"/>
<dbReference type="AlphaFoldDB" id="A0A4R5MMJ7"/>
<dbReference type="InterPro" id="IPR036287">
    <property type="entry name" value="Rv1873-like_sf"/>
</dbReference>
<protein>
    <submittedName>
        <fullName evidence="1">DUF1810 domain-containing protein</fullName>
    </submittedName>
</protein>
<gene>
    <name evidence="1" type="ORF">EZJ43_06730</name>
</gene>
<name>A0A4R5MMJ7_9SPHI</name>
<evidence type="ECO:0000313" key="2">
    <source>
        <dbReference type="Proteomes" id="UP000295668"/>
    </source>
</evidence>
<dbReference type="SUPFAM" id="SSF140736">
    <property type="entry name" value="Rv1873-like"/>
    <property type="match status" value="1"/>
</dbReference>
<evidence type="ECO:0000313" key="1">
    <source>
        <dbReference type="EMBL" id="TDG36970.1"/>
    </source>
</evidence>